<dbReference type="InterPro" id="IPR036236">
    <property type="entry name" value="Znf_C2H2_sf"/>
</dbReference>
<dbReference type="InterPro" id="IPR003604">
    <property type="entry name" value="Matrin/U1-like-C_Znf_C2H2"/>
</dbReference>
<dbReference type="InterPro" id="IPR001452">
    <property type="entry name" value="SH3_domain"/>
</dbReference>
<dbReference type="AlphaFoldDB" id="A0A812KKG9"/>
<dbReference type="SMART" id="SM00355">
    <property type="entry name" value="ZnF_C2H2"/>
    <property type="match status" value="3"/>
</dbReference>
<dbReference type="Proteomes" id="UP000604046">
    <property type="component" value="Unassembled WGS sequence"/>
</dbReference>
<evidence type="ECO:0000259" key="5">
    <source>
        <dbReference type="PROSITE" id="PS50002"/>
    </source>
</evidence>
<dbReference type="Gene3D" id="2.30.30.40">
    <property type="entry name" value="SH3 Domains"/>
    <property type="match status" value="1"/>
</dbReference>
<feature type="region of interest" description="Disordered" evidence="3">
    <location>
        <begin position="1022"/>
        <end position="1043"/>
    </location>
</feature>
<protein>
    <recommendedName>
        <fullName evidence="5">SH3 domain-containing protein</fullName>
    </recommendedName>
</protein>
<evidence type="ECO:0000313" key="6">
    <source>
        <dbReference type="EMBL" id="CAE7229774.1"/>
    </source>
</evidence>
<evidence type="ECO:0000256" key="2">
    <source>
        <dbReference type="PROSITE-ProRule" id="PRU00192"/>
    </source>
</evidence>
<dbReference type="SMART" id="SM00326">
    <property type="entry name" value="SH3"/>
    <property type="match status" value="1"/>
</dbReference>
<feature type="domain" description="SH3" evidence="5">
    <location>
        <begin position="485"/>
        <end position="548"/>
    </location>
</feature>
<dbReference type="Pfam" id="PF07653">
    <property type="entry name" value="SH3_2"/>
    <property type="match status" value="1"/>
</dbReference>
<comment type="caution">
    <text evidence="6">The sequence shown here is derived from an EMBL/GenBank/DDBJ whole genome shotgun (WGS) entry which is preliminary data.</text>
</comment>
<accession>A0A812KKG9</accession>
<evidence type="ECO:0000256" key="3">
    <source>
        <dbReference type="SAM" id="MobiDB-lite"/>
    </source>
</evidence>
<dbReference type="SMART" id="SM00451">
    <property type="entry name" value="ZnF_U1"/>
    <property type="match status" value="3"/>
</dbReference>
<evidence type="ECO:0000256" key="1">
    <source>
        <dbReference type="ARBA" id="ARBA00022443"/>
    </source>
</evidence>
<feature type="transmembrane region" description="Helical" evidence="4">
    <location>
        <begin position="996"/>
        <end position="1015"/>
    </location>
</feature>
<dbReference type="OrthoDB" id="434647at2759"/>
<feature type="transmembrane region" description="Helical" evidence="4">
    <location>
        <begin position="770"/>
        <end position="795"/>
    </location>
</feature>
<name>A0A812KKG9_9DINO</name>
<proteinExistence type="predicted"/>
<feature type="transmembrane region" description="Helical" evidence="4">
    <location>
        <begin position="973"/>
        <end position="990"/>
    </location>
</feature>
<dbReference type="InterPro" id="IPR036397">
    <property type="entry name" value="RNaseH_sf"/>
</dbReference>
<feature type="transmembrane region" description="Helical" evidence="4">
    <location>
        <begin position="857"/>
        <end position="878"/>
    </location>
</feature>
<dbReference type="SUPFAM" id="SSF57667">
    <property type="entry name" value="beta-beta-alpha zinc fingers"/>
    <property type="match status" value="1"/>
</dbReference>
<dbReference type="EMBL" id="CAJNDS010000713">
    <property type="protein sequence ID" value="CAE7229774.1"/>
    <property type="molecule type" value="Genomic_DNA"/>
</dbReference>
<keyword evidence="4" id="KW-0472">Membrane</keyword>
<dbReference type="InterPro" id="IPR013087">
    <property type="entry name" value="Znf_C2H2_type"/>
</dbReference>
<dbReference type="PROSITE" id="PS50002">
    <property type="entry name" value="SH3"/>
    <property type="match status" value="1"/>
</dbReference>
<keyword evidence="4" id="KW-0812">Transmembrane</keyword>
<feature type="transmembrane region" description="Helical" evidence="4">
    <location>
        <begin position="816"/>
        <end position="837"/>
    </location>
</feature>
<keyword evidence="7" id="KW-1185">Reference proteome</keyword>
<keyword evidence="1 2" id="KW-0728">SH3 domain</keyword>
<dbReference type="GO" id="GO:0003676">
    <property type="term" value="F:nucleic acid binding"/>
    <property type="evidence" value="ECO:0007669"/>
    <property type="project" value="InterPro"/>
</dbReference>
<dbReference type="Gene3D" id="3.30.420.10">
    <property type="entry name" value="Ribonuclease H-like superfamily/Ribonuclease H"/>
    <property type="match status" value="1"/>
</dbReference>
<reference evidence="6" key="1">
    <citation type="submission" date="2021-02" db="EMBL/GenBank/DDBJ databases">
        <authorList>
            <person name="Dougan E. K."/>
            <person name="Rhodes N."/>
            <person name="Thang M."/>
            <person name="Chan C."/>
        </authorList>
    </citation>
    <scope>NUCLEOTIDE SEQUENCE</scope>
</reference>
<keyword evidence="4" id="KW-1133">Transmembrane helix</keyword>
<dbReference type="SUPFAM" id="SSF50044">
    <property type="entry name" value="SH3-domain"/>
    <property type="match status" value="1"/>
</dbReference>
<dbReference type="GO" id="GO:0008270">
    <property type="term" value="F:zinc ion binding"/>
    <property type="evidence" value="ECO:0007669"/>
    <property type="project" value="InterPro"/>
</dbReference>
<sequence length="1043" mass="112824">MGLKRQPHYDDFRKLATEVLDLSLFTPERGRKFEADQESHITYCLLLSVLSSKRDLGLGVYWDEGPEDHISLIALAVEDAAVLLRTHDSGGWLPSQVKEVLSNPGVMKIHAGDGAELRAKLQASFGVDLRGELDVRTEAKAPQDVEAMLRNLPVGECCWSSADLPEETAAVAAKRALLCWKHAAELRAKAREMQPAAPERVWAEHCVVRRPDGLYCWACQAGPAATDADMEKHIAGAQHKRRLVLAGVLQDDQILPPVPASLAARGIAIDRGKDGALQYFCQKCNAGPFPTLDSVDSHLQGAKHLHKEGLEPTVQLTADLAKEGFVLSPAGDLECLRCHAGPFHDRQSLRLHRQSLQHRDVGETSSRPPRMEAELRDLPGYCNLLGNNFCCFLCDVSAASLDGILQHLAGKSHRKACQAHGEPEPLVLCKDLVCEQVSGVYPLQGRLRDGDLEPIFRKGAGAWLQAGPGAKKLQSAAPTTSSLPNSTRAMVAKEDVLPDGSDPDLLGASMGDSVLILEDQDAQSPWVWAEVDGRRGWFPRKALVKKLPPWKLSKVRSKSTVQAPSSDFDLPVVPPKTPLDWSDCLAAPTFRSTKDVAEALQRAVKTRGREQLASEHLGVFLLKRRAPHLLDVVLVSGTDDSTEQAVGEVRDWWSSFELLQEVAGAEHAAEEVSEESQKVVKVVENATLQVLPRVVNATEALLAKGTKSAHKEIKDVSDAAREGAVNVVKGLIKPNTLTTTIRPVEVPTPPASVPYRHFVSSAAAALGHSVLYWITPIVVDLLLISLAFVLFEIAMGIGRHSSTYLEEGLARTASSLMTDICSGWVCGASALVAFWVLGILLAQELRPLAEKIQEAPLHPIVSVVLGVVCMLSCMRYAVGAVNRTGSYRLLERDAVVESLHQDSKDSFAPLLDDLGLQKVQALQPAAAPDHWSFTRCLCAALAGIFGSLLAAVEGPLCTTAISTTYKAVLMSHWMWGFVPWGLLLPEVLGIRLPPEALIACVAVGAILLGACLHVLRQKSGQAAGGAHGKTTEERRAQAPSSES</sequence>
<organism evidence="6 7">
    <name type="scientific">Symbiodinium natans</name>
    <dbReference type="NCBI Taxonomy" id="878477"/>
    <lineage>
        <taxon>Eukaryota</taxon>
        <taxon>Sar</taxon>
        <taxon>Alveolata</taxon>
        <taxon>Dinophyceae</taxon>
        <taxon>Suessiales</taxon>
        <taxon>Symbiodiniaceae</taxon>
        <taxon>Symbiodinium</taxon>
    </lineage>
</organism>
<evidence type="ECO:0000256" key="4">
    <source>
        <dbReference type="SAM" id="Phobius"/>
    </source>
</evidence>
<evidence type="ECO:0000313" key="7">
    <source>
        <dbReference type="Proteomes" id="UP000604046"/>
    </source>
</evidence>
<dbReference type="InterPro" id="IPR036028">
    <property type="entry name" value="SH3-like_dom_sf"/>
</dbReference>
<gene>
    <name evidence="6" type="ORF">SNAT2548_LOCUS9273</name>
</gene>